<proteinExistence type="predicted"/>
<accession>A0A815V2D1</accession>
<sequence length="662" mass="74948">MFLIGPSPAWPLTILTDQQTVDNFNENLKSRLDLEHIQPPTARLSASFEDQFDTSGNKSIDRQLTLKVIENSNTNSNNHPAIIPTNAQSSQVANKSLNVLSYNSNQRMSRKSNDIANTRLNSELNFAHTDNFSNLHNSLHNKMTLTSFERNPKIIVFTNSMLNSKNKLPIDSDNKNNTNVPTNLDNSSNNNVVATSMSNLNTQPTNLSNKKTFANLKIDSDKKLIPKSLTDDSSTYHLNHFSIKTVKFDKLTNSTESHTLTYSTILDNYTTNNTPDDVAALNDNNKPSTHMFNTTDVNPCLFSLNFTLNKPSTTQTDTSSANTTKLNSFSTTIYRKPTFTGLLTKWNSFVPYSYKVSTLSSMIYRAIRICSSYHLLHEEFEFIEYVSHLNGYPNNFVKSQIRKTLNRHMYKSIGTSVCISIDKKTFVDDSLPNRKRVFLDIPFFGKATDVFKKQITKLTKTIDPLVNLQPIQRPSSSLSQYFPLKDPIPKLIKSRVVYELNCLDCDATYIGKTVRHVSKRLHEHGAAIDLNLEFDIIPPNSNTDSLPLRRSDRNKNKVVHYFPKAPDERLTLPHNKSIQSAVKQHELSNNHHIDWTNFNILAKDNKNYQLLVKESLLINNLKPSLNRTMSSVPLIVFPEGLVSSKPKVKIRSTFGSLPLAVV</sequence>
<dbReference type="Proteomes" id="UP000663852">
    <property type="component" value="Unassembled WGS sequence"/>
</dbReference>
<feature type="compositionally biased region" description="Polar residues" evidence="1">
    <location>
        <begin position="175"/>
        <end position="189"/>
    </location>
</feature>
<dbReference type="EMBL" id="CAJNOJ010000782">
    <property type="protein sequence ID" value="CAF1522139.1"/>
    <property type="molecule type" value="Genomic_DNA"/>
</dbReference>
<comment type="caution">
    <text evidence="3">The sequence shown here is derived from an EMBL/GenBank/DDBJ whole genome shotgun (WGS) entry which is preliminary data.</text>
</comment>
<name>A0A815V2D1_ADIRI</name>
<protein>
    <recommendedName>
        <fullName evidence="2">Helix-turn-helix domain-containing protein</fullName>
    </recommendedName>
</protein>
<reference evidence="3" key="1">
    <citation type="submission" date="2021-02" db="EMBL/GenBank/DDBJ databases">
        <authorList>
            <person name="Nowell W R."/>
        </authorList>
    </citation>
    <scope>NUCLEOTIDE SEQUENCE</scope>
</reference>
<feature type="region of interest" description="Disordered" evidence="1">
    <location>
        <begin position="168"/>
        <end position="189"/>
    </location>
</feature>
<feature type="domain" description="Helix-turn-helix" evidence="2">
    <location>
        <begin position="343"/>
        <end position="402"/>
    </location>
</feature>
<dbReference type="OrthoDB" id="10057701at2759"/>
<evidence type="ECO:0000313" key="3">
    <source>
        <dbReference type="EMBL" id="CAF1522139.1"/>
    </source>
</evidence>
<dbReference type="InterPro" id="IPR058912">
    <property type="entry name" value="HTH_animal"/>
</dbReference>
<dbReference type="Pfam" id="PF26215">
    <property type="entry name" value="HTH_animal"/>
    <property type="match status" value="1"/>
</dbReference>
<dbReference type="PANTHER" id="PTHR21301:SF10">
    <property type="entry name" value="REVERSE TRANSCRIPTASE DOMAIN-CONTAINING PROTEIN"/>
    <property type="match status" value="1"/>
</dbReference>
<evidence type="ECO:0000259" key="2">
    <source>
        <dbReference type="Pfam" id="PF26215"/>
    </source>
</evidence>
<dbReference type="AlphaFoldDB" id="A0A815V2D1"/>
<dbReference type="PANTHER" id="PTHR21301">
    <property type="entry name" value="REVERSE TRANSCRIPTASE"/>
    <property type="match status" value="1"/>
</dbReference>
<evidence type="ECO:0000256" key="1">
    <source>
        <dbReference type="SAM" id="MobiDB-lite"/>
    </source>
</evidence>
<organism evidence="3 4">
    <name type="scientific">Adineta ricciae</name>
    <name type="common">Rotifer</name>
    <dbReference type="NCBI Taxonomy" id="249248"/>
    <lineage>
        <taxon>Eukaryota</taxon>
        <taxon>Metazoa</taxon>
        <taxon>Spiralia</taxon>
        <taxon>Gnathifera</taxon>
        <taxon>Rotifera</taxon>
        <taxon>Eurotatoria</taxon>
        <taxon>Bdelloidea</taxon>
        <taxon>Adinetida</taxon>
        <taxon>Adinetidae</taxon>
        <taxon>Adineta</taxon>
    </lineage>
</organism>
<evidence type="ECO:0000313" key="4">
    <source>
        <dbReference type="Proteomes" id="UP000663852"/>
    </source>
</evidence>
<gene>
    <name evidence="3" type="ORF">EDS130_LOCUS43949</name>
</gene>